<proteinExistence type="predicted"/>
<organism evidence="2 3">
    <name type="scientific">Fictibacillus terranigra</name>
    <dbReference type="NCBI Taxonomy" id="3058424"/>
    <lineage>
        <taxon>Bacteria</taxon>
        <taxon>Bacillati</taxon>
        <taxon>Bacillota</taxon>
        <taxon>Bacilli</taxon>
        <taxon>Bacillales</taxon>
        <taxon>Fictibacillaceae</taxon>
        <taxon>Fictibacillus</taxon>
    </lineage>
</organism>
<dbReference type="Pfam" id="PF13217">
    <property type="entry name" value="DUF4025"/>
    <property type="match status" value="1"/>
</dbReference>
<protein>
    <submittedName>
        <fullName evidence="2">YozQ family protein</fullName>
    </submittedName>
</protein>
<name>A0ABT8E8W5_9BACL</name>
<sequence>MRKKQSNEGNTVGERNYETEDYKGKDQVSVGMATTHEQVSDYYMSGECVPVSDSIEDQPPMPREE</sequence>
<feature type="region of interest" description="Disordered" evidence="1">
    <location>
        <begin position="44"/>
        <end position="65"/>
    </location>
</feature>
<dbReference type="Proteomes" id="UP001168694">
    <property type="component" value="Unassembled WGS sequence"/>
</dbReference>
<reference evidence="2" key="1">
    <citation type="submission" date="2023-06" db="EMBL/GenBank/DDBJ databases">
        <title>Draft Genome Sequences of Representative Paenibacillus Polymyxa, Bacillus cereus, Fictibacillus sp., and Brevibacillus agri Strains Isolated from Amazonian Dark Earth.</title>
        <authorList>
            <person name="Pellegrinetti T.A."/>
            <person name="Cunha I.C.M."/>
            <person name="Chaves M.G."/>
            <person name="Freitas A.S."/>
            <person name="Silva A.V.R."/>
            <person name="Tsai S.M."/>
            <person name="Mendes L.W."/>
        </authorList>
    </citation>
    <scope>NUCLEOTIDE SEQUENCE</scope>
    <source>
        <strain evidence="2">CENA-BCM004</strain>
    </source>
</reference>
<evidence type="ECO:0000256" key="1">
    <source>
        <dbReference type="SAM" id="MobiDB-lite"/>
    </source>
</evidence>
<gene>
    <name evidence="2" type="ORF">QYF49_15270</name>
</gene>
<feature type="compositionally biased region" description="Basic and acidic residues" evidence="1">
    <location>
        <begin position="15"/>
        <end position="26"/>
    </location>
</feature>
<dbReference type="RefSeq" id="WP_290400481.1">
    <property type="nucleotide sequence ID" value="NZ_JAUHLN010000003.1"/>
</dbReference>
<evidence type="ECO:0000313" key="3">
    <source>
        <dbReference type="Proteomes" id="UP001168694"/>
    </source>
</evidence>
<dbReference type="InterPro" id="IPR025100">
    <property type="entry name" value="DUF4025"/>
</dbReference>
<dbReference type="EMBL" id="JAUHLN010000003">
    <property type="protein sequence ID" value="MDN4074346.1"/>
    <property type="molecule type" value="Genomic_DNA"/>
</dbReference>
<accession>A0ABT8E8W5</accession>
<keyword evidence="3" id="KW-1185">Reference proteome</keyword>
<evidence type="ECO:0000313" key="2">
    <source>
        <dbReference type="EMBL" id="MDN4074346.1"/>
    </source>
</evidence>
<feature type="region of interest" description="Disordered" evidence="1">
    <location>
        <begin position="1"/>
        <end position="26"/>
    </location>
</feature>
<comment type="caution">
    <text evidence="2">The sequence shown here is derived from an EMBL/GenBank/DDBJ whole genome shotgun (WGS) entry which is preliminary data.</text>
</comment>